<dbReference type="AlphaFoldDB" id="A0A1E5HCY1"/>
<dbReference type="RefSeq" id="WP_069639965.1">
    <property type="nucleotide sequence ID" value="NZ_JAFBEZ010000002.1"/>
</dbReference>
<dbReference type="CDD" id="cd02440">
    <property type="entry name" value="AdoMet_MTases"/>
    <property type="match status" value="1"/>
</dbReference>
<name>A0A1E5HCY1_9ENTE</name>
<feature type="domain" description="Methyltransferase type 11" evidence="1">
    <location>
        <begin position="54"/>
        <end position="140"/>
    </location>
</feature>
<dbReference type="Pfam" id="PF08241">
    <property type="entry name" value="Methyltransf_11"/>
    <property type="match status" value="1"/>
</dbReference>
<dbReference type="PANTHER" id="PTHR43460">
    <property type="entry name" value="METHYLTRANSFERASE"/>
    <property type="match status" value="1"/>
</dbReference>
<sequence length="253" mass="29919">MNNEDLKKYWQTIEQLPFNGWDFSYMCNRWRQDELPWSYSRLVREHLSKEMDLLDMGTGGGELLLTFEHPYHQTTVTEGWRPNYRLLKETLQPLGAKVVFVAEDDQLKFPKDSFDIVLNSHESYDLTEVSRVLRPGGLFITQQVGDQNGRALSQKLFNNVQRQRIDWSLETAKKALLKENFDILFAAESFLAQHFLDMEGLIYYIKRIPWEYPNFSVETHFEALLDRQKELCEKGFISNQQHRFILIGKLMDL</sequence>
<accession>A0A1E5HCY1</accession>
<comment type="caution">
    <text evidence="2">The sequence shown here is derived from an EMBL/GenBank/DDBJ whole genome shotgun (WGS) entry which is preliminary data.</text>
</comment>
<reference evidence="3" key="1">
    <citation type="submission" date="2016-09" db="EMBL/GenBank/DDBJ databases">
        <authorList>
            <person name="Gulvik C.A."/>
        </authorList>
    </citation>
    <scope>NUCLEOTIDE SEQUENCE [LARGE SCALE GENOMIC DNA]</scope>
    <source>
        <strain evidence="3">LMG 26676</strain>
    </source>
</reference>
<dbReference type="STRING" id="1131292.BCR24_02920"/>
<evidence type="ECO:0000259" key="1">
    <source>
        <dbReference type="Pfam" id="PF08241"/>
    </source>
</evidence>
<keyword evidence="3" id="KW-1185">Reference proteome</keyword>
<dbReference type="EMBL" id="MIKC01000012">
    <property type="protein sequence ID" value="OEG22803.1"/>
    <property type="molecule type" value="Genomic_DNA"/>
</dbReference>
<dbReference type="Gene3D" id="3.40.50.150">
    <property type="entry name" value="Vaccinia Virus protein VP39"/>
    <property type="match status" value="1"/>
</dbReference>
<evidence type="ECO:0000313" key="3">
    <source>
        <dbReference type="Proteomes" id="UP000094469"/>
    </source>
</evidence>
<dbReference type="InterPro" id="IPR052939">
    <property type="entry name" value="23S_rRNA_MeTrnsfrase_RlmA"/>
</dbReference>
<dbReference type="Proteomes" id="UP000094469">
    <property type="component" value="Unassembled WGS sequence"/>
</dbReference>
<dbReference type="InterPro" id="IPR029063">
    <property type="entry name" value="SAM-dependent_MTases_sf"/>
</dbReference>
<keyword evidence="2" id="KW-0489">Methyltransferase</keyword>
<keyword evidence="2" id="KW-0808">Transferase</keyword>
<dbReference type="PANTHER" id="PTHR43460:SF1">
    <property type="entry name" value="METHYLTRANSFERASE TYPE 11 DOMAIN-CONTAINING PROTEIN"/>
    <property type="match status" value="1"/>
</dbReference>
<protein>
    <submittedName>
        <fullName evidence="2">Methyltransferase</fullName>
    </submittedName>
</protein>
<proteinExistence type="predicted"/>
<dbReference type="GO" id="GO:0032259">
    <property type="term" value="P:methylation"/>
    <property type="evidence" value="ECO:0007669"/>
    <property type="project" value="UniProtKB-KW"/>
</dbReference>
<gene>
    <name evidence="2" type="ORF">BCR24_02920</name>
</gene>
<organism evidence="2 3">
    <name type="scientific">Enterococcus ureilyticus</name>
    <dbReference type="NCBI Taxonomy" id="1131292"/>
    <lineage>
        <taxon>Bacteria</taxon>
        <taxon>Bacillati</taxon>
        <taxon>Bacillota</taxon>
        <taxon>Bacilli</taxon>
        <taxon>Lactobacillales</taxon>
        <taxon>Enterococcaceae</taxon>
        <taxon>Enterococcus</taxon>
    </lineage>
</organism>
<dbReference type="SUPFAM" id="SSF53335">
    <property type="entry name" value="S-adenosyl-L-methionine-dependent methyltransferases"/>
    <property type="match status" value="1"/>
</dbReference>
<evidence type="ECO:0000313" key="2">
    <source>
        <dbReference type="EMBL" id="OEG22803.1"/>
    </source>
</evidence>
<dbReference type="InterPro" id="IPR013216">
    <property type="entry name" value="Methyltransf_11"/>
</dbReference>
<dbReference type="OrthoDB" id="9795864at2"/>
<dbReference type="GO" id="GO:0008757">
    <property type="term" value="F:S-adenosylmethionine-dependent methyltransferase activity"/>
    <property type="evidence" value="ECO:0007669"/>
    <property type="project" value="InterPro"/>
</dbReference>